<dbReference type="AlphaFoldDB" id="A0A3B6SLD6"/>
<keyword evidence="5" id="KW-0862">Zinc</keyword>
<evidence type="ECO:0000256" key="5">
    <source>
        <dbReference type="ARBA" id="ARBA00022833"/>
    </source>
</evidence>
<keyword evidence="8" id="KW-1133">Transmembrane helix</keyword>
<dbReference type="OMA" id="CHWAIEL"/>
<dbReference type="Gramene" id="TraesLDM7B03G04163930.1">
    <property type="protein sequence ID" value="TraesLDM7B03G04163930.1.CDS1"/>
    <property type="gene ID" value="TraesLDM7B03G04163930"/>
</dbReference>
<dbReference type="Pfam" id="PF13639">
    <property type="entry name" value="zf-RING_2"/>
    <property type="match status" value="1"/>
</dbReference>
<dbReference type="Gramene" id="TraesARI7B03G04131380.1">
    <property type="protein sequence ID" value="TraesARI7B03G04131380.1.CDS1"/>
    <property type="gene ID" value="TraesARI7B03G04131380"/>
</dbReference>
<protein>
    <recommendedName>
        <fullName evidence="2">RING-type E3 ubiquitin transferase</fullName>
        <ecNumber evidence="2">2.3.2.27</ecNumber>
    </recommendedName>
</protein>
<dbReference type="Gramene" id="TraesRN7B0100663100.1">
    <property type="protein sequence ID" value="TraesRN7B0100663100.1"/>
    <property type="gene ID" value="TraesRN7B0100663100"/>
</dbReference>
<dbReference type="InterPro" id="IPR001841">
    <property type="entry name" value="Znf_RING"/>
</dbReference>
<sequence length="182" mass="19794">MARHESTGPWGLDLFEAIAIFVAGIGMAALAVDGYRRNPSVVIILLGGAPTIVFFAIAARVCTAALRKRRDAEGAGGDDGGDVERGLNTVAGRQREPVVSRLPPSALAQLHAMYAERARSAQGTDDLEECVVCLGEVGKGEETRRLPVCRHVFHRQCVERWLMERSTCPVCRRIVLRESPNT</sequence>
<dbReference type="GeneID" id="123158035"/>
<comment type="similarity">
    <text evidence="6">Belongs to the RING-type zinc finger family. ATL subfamily.</text>
</comment>
<accession>A0A3B6SLD6</accession>
<gene>
    <name evidence="10" type="primary">LOC123158035</name>
</gene>
<keyword evidence="3" id="KW-0479">Metal-binding</keyword>
<dbReference type="Gramene" id="TraesNOR7B03G04206780.1">
    <property type="protein sequence ID" value="TraesNOR7B03G04206780.1.CDS1"/>
    <property type="gene ID" value="TraesNOR7B03G04206780"/>
</dbReference>
<organism evidence="10">
    <name type="scientific">Triticum aestivum</name>
    <name type="common">Wheat</name>
    <dbReference type="NCBI Taxonomy" id="4565"/>
    <lineage>
        <taxon>Eukaryota</taxon>
        <taxon>Viridiplantae</taxon>
        <taxon>Streptophyta</taxon>
        <taxon>Embryophyta</taxon>
        <taxon>Tracheophyta</taxon>
        <taxon>Spermatophyta</taxon>
        <taxon>Magnoliopsida</taxon>
        <taxon>Liliopsida</taxon>
        <taxon>Poales</taxon>
        <taxon>Poaceae</taxon>
        <taxon>BOP clade</taxon>
        <taxon>Pooideae</taxon>
        <taxon>Triticodae</taxon>
        <taxon>Triticeae</taxon>
        <taxon>Triticinae</taxon>
        <taxon>Triticum</taxon>
    </lineage>
</organism>
<dbReference type="Gramene" id="TraesROB_scaffold_038145_01G000200.1">
    <property type="protein sequence ID" value="TraesROB_scaffold_038145_01G000200.1"/>
    <property type="gene ID" value="TraesROB_scaffold_038145_01G000200"/>
</dbReference>
<dbReference type="KEGG" id="taes:123158035"/>
<proteinExistence type="inferred from homology"/>
<dbReference type="Proteomes" id="UP000019116">
    <property type="component" value="Chromosome 7B"/>
</dbReference>
<dbReference type="Gramene" id="TraesJUL7B03G04199500.1">
    <property type="protein sequence ID" value="TraesJUL7B03G04199500.1.CDS1"/>
    <property type="gene ID" value="TraesJUL7B03G04199500"/>
</dbReference>
<dbReference type="SMART" id="SM00184">
    <property type="entry name" value="RING"/>
    <property type="match status" value="1"/>
</dbReference>
<dbReference type="STRING" id="4565.A0A3B6SLD6"/>
<dbReference type="SUPFAM" id="SSF57850">
    <property type="entry name" value="RING/U-box"/>
    <property type="match status" value="1"/>
</dbReference>
<dbReference type="Gramene" id="TraesMAC7B03G04155590.1">
    <property type="protein sequence ID" value="TraesMAC7B03G04155590.1.CDS1"/>
    <property type="gene ID" value="TraesMAC7B03G04155590"/>
</dbReference>
<comment type="catalytic activity">
    <reaction evidence="1">
        <text>S-ubiquitinyl-[E2 ubiquitin-conjugating enzyme]-L-cysteine + [acceptor protein]-L-lysine = [E2 ubiquitin-conjugating enzyme]-L-cysteine + N(6)-ubiquitinyl-[acceptor protein]-L-lysine.</text>
        <dbReference type="EC" id="2.3.2.27"/>
    </reaction>
</comment>
<dbReference type="GO" id="GO:0008270">
    <property type="term" value="F:zinc ion binding"/>
    <property type="evidence" value="ECO:0007669"/>
    <property type="project" value="UniProtKB-KW"/>
</dbReference>
<evidence type="ECO:0000256" key="3">
    <source>
        <dbReference type="ARBA" id="ARBA00022723"/>
    </source>
</evidence>
<dbReference type="PROSITE" id="PS50089">
    <property type="entry name" value="ZF_RING_2"/>
    <property type="match status" value="1"/>
</dbReference>
<dbReference type="RefSeq" id="XP_044432113.1">
    <property type="nucleotide sequence ID" value="XM_044576178.1"/>
</dbReference>
<dbReference type="GO" id="GO:0061630">
    <property type="term" value="F:ubiquitin protein ligase activity"/>
    <property type="evidence" value="ECO:0007669"/>
    <property type="project" value="UniProtKB-EC"/>
</dbReference>
<reference evidence="10" key="2">
    <citation type="submission" date="2018-10" db="UniProtKB">
        <authorList>
            <consortium name="EnsemblPlants"/>
        </authorList>
    </citation>
    <scope>IDENTIFICATION</scope>
</reference>
<reference evidence="10" key="1">
    <citation type="submission" date="2018-08" db="EMBL/GenBank/DDBJ databases">
        <authorList>
            <person name="Rossello M."/>
        </authorList>
    </citation>
    <scope>NUCLEOTIDE SEQUENCE [LARGE SCALE GENOMIC DNA]</scope>
    <source>
        <strain evidence="10">cv. Chinese Spring</strain>
    </source>
</reference>
<dbReference type="Gramene" id="TraesCLE_scaffold_023198_01G000100.1">
    <property type="protein sequence ID" value="TraesCLE_scaffold_023198_01G000100.1"/>
    <property type="gene ID" value="TraesCLE_scaffold_023198_01G000100"/>
</dbReference>
<dbReference type="OrthoDB" id="694351at2759"/>
<evidence type="ECO:0000259" key="9">
    <source>
        <dbReference type="PROSITE" id="PS50089"/>
    </source>
</evidence>
<dbReference type="EC" id="2.3.2.27" evidence="2"/>
<keyword evidence="8" id="KW-0472">Membrane</keyword>
<dbReference type="Gramene" id="TraesSTA7B03G04156450.1">
    <property type="protein sequence ID" value="TraesSTA7B03G04156450.1.CDS1"/>
    <property type="gene ID" value="TraesSTA7B03G04156450"/>
</dbReference>
<dbReference type="SMR" id="A0A3B6SLD6"/>
<evidence type="ECO:0000313" key="11">
    <source>
        <dbReference type="Proteomes" id="UP000019116"/>
    </source>
</evidence>
<dbReference type="PANTHER" id="PTHR14155">
    <property type="entry name" value="RING FINGER DOMAIN-CONTAINING"/>
    <property type="match status" value="1"/>
</dbReference>
<evidence type="ECO:0000256" key="7">
    <source>
        <dbReference type="PROSITE-ProRule" id="PRU00175"/>
    </source>
</evidence>
<dbReference type="InterPro" id="IPR053238">
    <property type="entry name" value="RING-H2_zinc_finger"/>
</dbReference>
<dbReference type="PANTHER" id="PTHR14155:SF522">
    <property type="entry name" value="OS06G0537600 PROTEIN"/>
    <property type="match status" value="1"/>
</dbReference>
<evidence type="ECO:0000313" key="10">
    <source>
        <dbReference type="EnsemblPlants" id="TraesCS7B02G235500.1.cds1"/>
    </source>
</evidence>
<evidence type="ECO:0000256" key="4">
    <source>
        <dbReference type="ARBA" id="ARBA00022771"/>
    </source>
</evidence>
<dbReference type="Gene3D" id="3.30.40.10">
    <property type="entry name" value="Zinc/RING finger domain, C3HC4 (zinc finger)"/>
    <property type="match status" value="1"/>
</dbReference>
<dbReference type="EnsemblPlants" id="TraesCS7B02G235500.1">
    <property type="protein sequence ID" value="TraesCS7B02G235500.1.cds1"/>
    <property type="gene ID" value="TraesCS7B02G235500"/>
</dbReference>
<feature type="domain" description="RING-type" evidence="9">
    <location>
        <begin position="130"/>
        <end position="172"/>
    </location>
</feature>
<dbReference type="Gramene" id="TraesWEE_scaffold_034341_01G000100.1">
    <property type="protein sequence ID" value="TraesWEE_scaffold_034341_01G000100.1"/>
    <property type="gene ID" value="TraesWEE_scaffold_034341_01G000100"/>
</dbReference>
<dbReference type="Gramene" id="TraesCS7B02G235500.1">
    <property type="protein sequence ID" value="TraesCS7B02G235500.1.cds1"/>
    <property type="gene ID" value="TraesCS7B02G235500"/>
</dbReference>
<dbReference type="Gramene" id="TraesPARA_EIv1.0_2431210.1">
    <property type="protein sequence ID" value="TraesPARA_EIv1.0_2431210.1.CDS1"/>
    <property type="gene ID" value="TraesPARA_EIv1.0_2431210"/>
</dbReference>
<keyword evidence="4 7" id="KW-0863">Zinc-finger</keyword>
<evidence type="ECO:0000256" key="2">
    <source>
        <dbReference type="ARBA" id="ARBA00012483"/>
    </source>
</evidence>
<keyword evidence="8" id="KW-0812">Transmembrane</keyword>
<name>A0A3B6SLD6_WHEAT</name>
<feature type="transmembrane region" description="Helical" evidence="8">
    <location>
        <begin position="12"/>
        <end position="35"/>
    </location>
</feature>
<dbReference type="InterPro" id="IPR013083">
    <property type="entry name" value="Znf_RING/FYVE/PHD"/>
</dbReference>
<dbReference type="Gramene" id="TraesJAG7B03G04142990.1">
    <property type="protein sequence ID" value="TraesJAG7B03G04142990.1.CDS1"/>
    <property type="gene ID" value="TraesJAG7B03G04142990"/>
</dbReference>
<dbReference type="Gramene" id="TraesSYM7B03G04209620.1">
    <property type="protein sequence ID" value="TraesSYM7B03G04209620.1.CDS1"/>
    <property type="gene ID" value="TraesSYM7B03G04209620"/>
</dbReference>
<dbReference type="Gramene" id="TraesCAD_scaffold_039965_01G000200.1">
    <property type="protein sequence ID" value="TraesCAD_scaffold_039965_01G000200.1"/>
    <property type="gene ID" value="TraesCAD_scaffold_039965_01G000200"/>
</dbReference>
<dbReference type="CDD" id="cd16461">
    <property type="entry name" value="RING-H2_EL5-like"/>
    <property type="match status" value="1"/>
</dbReference>
<keyword evidence="11" id="KW-1185">Reference proteome</keyword>
<evidence type="ECO:0000256" key="1">
    <source>
        <dbReference type="ARBA" id="ARBA00000900"/>
    </source>
</evidence>
<evidence type="ECO:0000256" key="6">
    <source>
        <dbReference type="ARBA" id="ARBA00024209"/>
    </source>
</evidence>
<dbReference type="Gramene" id="TraesCS7B03G0659800.1">
    <property type="protein sequence ID" value="TraesCS7B03G0659800.1.CDS1"/>
    <property type="gene ID" value="TraesCS7B03G0659800"/>
</dbReference>
<evidence type="ECO:0000256" key="8">
    <source>
        <dbReference type="SAM" id="Phobius"/>
    </source>
</evidence>
<feature type="transmembrane region" description="Helical" evidence="8">
    <location>
        <begin position="41"/>
        <end position="62"/>
    </location>
</feature>